<gene>
    <name evidence="1" type="ORF">WA026_014243</name>
</gene>
<proteinExistence type="predicted"/>
<dbReference type="EMBL" id="JARQZJ010000007">
    <property type="protein sequence ID" value="KAK9871787.1"/>
    <property type="molecule type" value="Genomic_DNA"/>
</dbReference>
<evidence type="ECO:0000313" key="1">
    <source>
        <dbReference type="EMBL" id="KAK9871787.1"/>
    </source>
</evidence>
<dbReference type="AlphaFoldDB" id="A0AAW1TUK5"/>
<dbReference type="Proteomes" id="UP001431783">
    <property type="component" value="Unassembled WGS sequence"/>
</dbReference>
<protein>
    <submittedName>
        <fullName evidence="1">Uncharacterized protein</fullName>
    </submittedName>
</protein>
<evidence type="ECO:0000313" key="2">
    <source>
        <dbReference type="Proteomes" id="UP001431783"/>
    </source>
</evidence>
<reference evidence="1 2" key="1">
    <citation type="submission" date="2023-03" db="EMBL/GenBank/DDBJ databases">
        <title>Genome insight into feeding habits of ladybird beetles.</title>
        <authorList>
            <person name="Li H.-S."/>
            <person name="Huang Y.-H."/>
            <person name="Pang H."/>
        </authorList>
    </citation>
    <scope>NUCLEOTIDE SEQUENCE [LARGE SCALE GENOMIC DNA]</scope>
    <source>
        <strain evidence="1">SYSU_2023b</strain>
        <tissue evidence="1">Whole body</tissue>
    </source>
</reference>
<comment type="caution">
    <text evidence="1">The sequence shown here is derived from an EMBL/GenBank/DDBJ whole genome shotgun (WGS) entry which is preliminary data.</text>
</comment>
<sequence length="54" mass="6156">MEYVWYDKKQAYTEDALQGSHSYVDSDENVLGEISKEQLLSTETVGNICVAQLR</sequence>
<accession>A0AAW1TUK5</accession>
<keyword evidence="2" id="KW-1185">Reference proteome</keyword>
<name>A0AAW1TUK5_9CUCU</name>
<organism evidence="1 2">
    <name type="scientific">Henosepilachna vigintioctopunctata</name>
    <dbReference type="NCBI Taxonomy" id="420089"/>
    <lineage>
        <taxon>Eukaryota</taxon>
        <taxon>Metazoa</taxon>
        <taxon>Ecdysozoa</taxon>
        <taxon>Arthropoda</taxon>
        <taxon>Hexapoda</taxon>
        <taxon>Insecta</taxon>
        <taxon>Pterygota</taxon>
        <taxon>Neoptera</taxon>
        <taxon>Endopterygota</taxon>
        <taxon>Coleoptera</taxon>
        <taxon>Polyphaga</taxon>
        <taxon>Cucujiformia</taxon>
        <taxon>Coccinelloidea</taxon>
        <taxon>Coccinellidae</taxon>
        <taxon>Epilachninae</taxon>
        <taxon>Epilachnini</taxon>
        <taxon>Henosepilachna</taxon>
    </lineage>
</organism>